<dbReference type="Proteomes" id="UP000033999">
    <property type="component" value="Unassembled WGS sequence"/>
</dbReference>
<accession>A0A0G1PR22</accession>
<evidence type="ECO:0000256" key="1">
    <source>
        <dbReference type="SAM" id="Phobius"/>
    </source>
</evidence>
<dbReference type="AlphaFoldDB" id="A0A0G1PR22"/>
<sequence length="140" mass="16008">MSKNFDYLFSLNSLPKPSNSLFGRVMERINKEIQLVAIKRRVAIFSVSAAISAWAFLWALQAAELGFAQSGFARFFYLLFSDFGSVAAYWNNFAFSLLEALPSTSLILLLAFVWAFIYSLNRLAKDMKNIFNYSHIRHTL</sequence>
<gene>
    <name evidence="2" type="ORF">UX10_C0004G0036</name>
</gene>
<keyword evidence="1" id="KW-1133">Transmembrane helix</keyword>
<proteinExistence type="predicted"/>
<feature type="transmembrane region" description="Helical" evidence="1">
    <location>
        <begin position="102"/>
        <end position="120"/>
    </location>
</feature>
<evidence type="ECO:0000313" key="3">
    <source>
        <dbReference type="Proteomes" id="UP000033999"/>
    </source>
</evidence>
<keyword evidence="1" id="KW-0472">Membrane</keyword>
<reference evidence="2 3" key="1">
    <citation type="journal article" date="2015" name="Nature">
        <title>rRNA introns, odd ribosomes, and small enigmatic genomes across a large radiation of phyla.</title>
        <authorList>
            <person name="Brown C.T."/>
            <person name="Hug L.A."/>
            <person name="Thomas B.C."/>
            <person name="Sharon I."/>
            <person name="Castelle C.J."/>
            <person name="Singh A."/>
            <person name="Wilkins M.J."/>
            <person name="Williams K.H."/>
            <person name="Banfield J.F."/>
        </authorList>
    </citation>
    <scope>NUCLEOTIDE SEQUENCE [LARGE SCALE GENOMIC DNA]</scope>
</reference>
<evidence type="ECO:0000313" key="2">
    <source>
        <dbReference type="EMBL" id="KKU07908.1"/>
    </source>
</evidence>
<organism evidence="2 3">
    <name type="scientific">Candidatus Magasanikbacteria bacterium GW2011_GWA2_45_39</name>
    <dbReference type="NCBI Taxonomy" id="1619041"/>
    <lineage>
        <taxon>Bacteria</taxon>
        <taxon>Candidatus Magasanikiibacteriota</taxon>
    </lineage>
</organism>
<comment type="caution">
    <text evidence="2">The sequence shown here is derived from an EMBL/GenBank/DDBJ whole genome shotgun (WGS) entry which is preliminary data.</text>
</comment>
<keyword evidence="1" id="KW-0812">Transmembrane</keyword>
<name>A0A0G1PR22_9BACT</name>
<dbReference type="EMBL" id="LCKX01000004">
    <property type="protein sequence ID" value="KKU07908.1"/>
    <property type="molecule type" value="Genomic_DNA"/>
</dbReference>
<protein>
    <submittedName>
        <fullName evidence="2">Uncharacterized protein</fullName>
    </submittedName>
</protein>
<feature type="transmembrane region" description="Helical" evidence="1">
    <location>
        <begin position="42"/>
        <end position="60"/>
    </location>
</feature>